<dbReference type="EMBL" id="AGNL01035756">
    <property type="protein sequence ID" value="EJK54477.1"/>
    <property type="molecule type" value="Genomic_DNA"/>
</dbReference>
<dbReference type="Proteomes" id="UP000266841">
    <property type="component" value="Unassembled WGS sequence"/>
</dbReference>
<proteinExistence type="predicted"/>
<accession>K0S6G9</accession>
<comment type="caution">
    <text evidence="2">The sequence shown here is derived from an EMBL/GenBank/DDBJ whole genome shotgun (WGS) entry which is preliminary data.</text>
</comment>
<evidence type="ECO:0000313" key="2">
    <source>
        <dbReference type="EMBL" id="EJK54477.1"/>
    </source>
</evidence>
<feature type="compositionally biased region" description="Polar residues" evidence="1">
    <location>
        <begin position="23"/>
        <end position="32"/>
    </location>
</feature>
<keyword evidence="3" id="KW-1185">Reference proteome</keyword>
<dbReference type="AlphaFoldDB" id="K0S6G9"/>
<evidence type="ECO:0000313" key="3">
    <source>
        <dbReference type="Proteomes" id="UP000266841"/>
    </source>
</evidence>
<reference evidence="2 3" key="1">
    <citation type="journal article" date="2012" name="Genome Biol.">
        <title>Genome and low-iron response of an oceanic diatom adapted to chronic iron limitation.</title>
        <authorList>
            <person name="Lommer M."/>
            <person name="Specht M."/>
            <person name="Roy A.S."/>
            <person name="Kraemer L."/>
            <person name="Andreson R."/>
            <person name="Gutowska M.A."/>
            <person name="Wolf J."/>
            <person name="Bergner S.V."/>
            <person name="Schilhabel M.B."/>
            <person name="Klostermeier U.C."/>
            <person name="Beiko R.G."/>
            <person name="Rosenstiel P."/>
            <person name="Hippler M."/>
            <person name="Laroche J."/>
        </authorList>
    </citation>
    <scope>NUCLEOTIDE SEQUENCE [LARGE SCALE GENOMIC DNA]</scope>
    <source>
        <strain evidence="2 3">CCMP1005</strain>
    </source>
</reference>
<feature type="region of interest" description="Disordered" evidence="1">
    <location>
        <begin position="1"/>
        <end position="37"/>
    </location>
</feature>
<organism evidence="2 3">
    <name type="scientific">Thalassiosira oceanica</name>
    <name type="common">Marine diatom</name>
    <dbReference type="NCBI Taxonomy" id="159749"/>
    <lineage>
        <taxon>Eukaryota</taxon>
        <taxon>Sar</taxon>
        <taxon>Stramenopiles</taxon>
        <taxon>Ochrophyta</taxon>
        <taxon>Bacillariophyta</taxon>
        <taxon>Coscinodiscophyceae</taxon>
        <taxon>Thalassiosirophycidae</taxon>
        <taxon>Thalassiosirales</taxon>
        <taxon>Thalassiosiraceae</taxon>
        <taxon>Thalassiosira</taxon>
    </lineage>
</organism>
<gene>
    <name evidence="2" type="ORF">THAOC_25890</name>
</gene>
<name>K0S6G9_THAOC</name>
<protein>
    <submittedName>
        <fullName evidence="2">Uncharacterized protein</fullName>
    </submittedName>
</protein>
<sequence>MDETRKRARTGNEEVASAPATKAPQSPQSTDATAAATKIAEQQAELEALKESHSIVVNELGAKVDALQAENKSRKREIEGLTSALQWAYGVERIPRRHWFEQGHSEEYADEMENLLDGMKQNIKDLRTGTITSKSIDIDFDLQDEDGSLISADHDESLMPYWKELAAGLRHWSEYHANGDCLSSRNQPN</sequence>
<evidence type="ECO:0000256" key="1">
    <source>
        <dbReference type="SAM" id="MobiDB-lite"/>
    </source>
</evidence>